<evidence type="ECO:0000256" key="5">
    <source>
        <dbReference type="HAMAP-Rule" id="MF_01219"/>
    </source>
</evidence>
<dbReference type="AlphaFoldDB" id="A0A0X1KNS0"/>
<protein>
    <recommendedName>
        <fullName evidence="5">Bifunctional protein PyrR</fullName>
    </recommendedName>
    <domain>
        <recommendedName>
            <fullName evidence="5">Pyrimidine operon regulatory protein</fullName>
        </recommendedName>
    </domain>
    <domain>
        <recommendedName>
            <fullName evidence="5">Uracil phosphoribosyltransferase</fullName>
            <shortName evidence="5">UPRTase</shortName>
            <ecNumber evidence="5">2.4.2.9</ecNumber>
        </recommendedName>
    </domain>
</protein>
<organism evidence="7 8">
    <name type="scientific">Pseudothermotoga hypogea DSM 11164 = NBRC 106472</name>
    <dbReference type="NCBI Taxonomy" id="1123384"/>
    <lineage>
        <taxon>Bacteria</taxon>
        <taxon>Thermotogati</taxon>
        <taxon>Thermotogota</taxon>
        <taxon>Thermotogae</taxon>
        <taxon>Thermotogales</taxon>
        <taxon>Thermotogaceae</taxon>
        <taxon>Pseudothermotoga</taxon>
    </lineage>
</organism>
<dbReference type="EC" id="2.4.2.9" evidence="5"/>
<keyword evidence="3 5" id="KW-0804">Transcription</keyword>
<dbReference type="InterPro" id="IPR023050">
    <property type="entry name" value="PyrR"/>
</dbReference>
<comment type="similarity">
    <text evidence="1 5">Belongs to the purine/pyrimidine phosphoribosyltransferase family. PyrR subfamily.</text>
</comment>
<evidence type="ECO:0000256" key="4">
    <source>
        <dbReference type="ARBA" id="ARBA00052919"/>
    </source>
</evidence>
<keyword evidence="8" id="KW-1185">Reference proteome</keyword>
<feature type="short sequence motif" description="PRPP-binding" evidence="5">
    <location>
        <begin position="95"/>
        <end position="107"/>
    </location>
</feature>
<dbReference type="PATRIC" id="fig|1123384.7.peg.104"/>
<dbReference type="OrthoDB" id="9802227at2"/>
<dbReference type="GO" id="GO:0006355">
    <property type="term" value="P:regulation of DNA-templated transcription"/>
    <property type="evidence" value="ECO:0007669"/>
    <property type="project" value="UniProtKB-UniRule"/>
</dbReference>
<dbReference type="FunFam" id="3.40.50.2020:FF:000020">
    <property type="entry name" value="Bifunctional protein PyrR"/>
    <property type="match status" value="1"/>
</dbReference>
<reference evidence="7 8" key="1">
    <citation type="submission" date="2014-01" db="EMBL/GenBank/DDBJ databases">
        <title>Genome sequencing of Thermotog hypogea.</title>
        <authorList>
            <person name="Zhang X."/>
            <person name="Alvare G."/>
            <person name="Fristensky B."/>
            <person name="Chen L."/>
            <person name="Suen T."/>
            <person name="Chen Q."/>
            <person name="Ma K."/>
        </authorList>
    </citation>
    <scope>NUCLEOTIDE SEQUENCE [LARGE SCALE GENOMIC DNA]</scope>
    <source>
        <strain evidence="7 8">DSM 11164</strain>
    </source>
</reference>
<evidence type="ECO:0000259" key="6">
    <source>
        <dbReference type="Pfam" id="PF00156"/>
    </source>
</evidence>
<dbReference type="CDD" id="cd06223">
    <property type="entry name" value="PRTases_typeI"/>
    <property type="match status" value="1"/>
</dbReference>
<dbReference type="STRING" id="1123384.AJ81_00550"/>
<keyword evidence="2 5" id="KW-0805">Transcription regulation</keyword>
<keyword evidence="5 7" id="KW-0808">Transferase</keyword>
<keyword evidence="5 7" id="KW-0328">Glycosyltransferase</keyword>
<dbReference type="PaxDb" id="1123384-AJ81_00550"/>
<dbReference type="KEGG" id="phy:AJ81_00550"/>
<dbReference type="PANTHER" id="PTHR11608">
    <property type="entry name" value="BIFUNCTIONAL PROTEIN PYRR"/>
    <property type="match status" value="1"/>
</dbReference>
<dbReference type="NCBIfam" id="NF003549">
    <property type="entry name" value="PRK05205.1-5"/>
    <property type="match status" value="1"/>
</dbReference>
<dbReference type="Gene3D" id="3.40.50.2020">
    <property type="match status" value="1"/>
</dbReference>
<comment type="catalytic activity">
    <reaction evidence="4 5">
        <text>UMP + diphosphate = 5-phospho-alpha-D-ribose 1-diphosphate + uracil</text>
        <dbReference type="Rhea" id="RHEA:13017"/>
        <dbReference type="ChEBI" id="CHEBI:17568"/>
        <dbReference type="ChEBI" id="CHEBI:33019"/>
        <dbReference type="ChEBI" id="CHEBI:57865"/>
        <dbReference type="ChEBI" id="CHEBI:58017"/>
        <dbReference type="EC" id="2.4.2.9"/>
    </reaction>
</comment>
<proteinExistence type="inferred from homology"/>
<dbReference type="HAMAP" id="MF_01219">
    <property type="entry name" value="PyrR"/>
    <property type="match status" value="1"/>
</dbReference>
<evidence type="ECO:0000313" key="8">
    <source>
        <dbReference type="Proteomes" id="UP000077469"/>
    </source>
</evidence>
<evidence type="ECO:0000256" key="2">
    <source>
        <dbReference type="ARBA" id="ARBA00023015"/>
    </source>
</evidence>
<dbReference type="InterPro" id="IPR000836">
    <property type="entry name" value="PRTase_dom"/>
</dbReference>
<feature type="domain" description="Phosphoribosyltransferase" evidence="6">
    <location>
        <begin position="17"/>
        <end position="144"/>
    </location>
</feature>
<evidence type="ECO:0000313" key="7">
    <source>
        <dbReference type="EMBL" id="AJC72927.1"/>
    </source>
</evidence>
<comment type="function">
    <text evidence="5">Regulates the transcription of the pyrimidine nucleotide (pyr) operon in response to exogenous pyrimidines.</text>
</comment>
<comment type="function">
    <text evidence="5">Also displays a weak uracil phosphoribosyltransferase activity which is not physiologically significant.</text>
</comment>
<dbReference type="Pfam" id="PF00156">
    <property type="entry name" value="Pribosyltran"/>
    <property type="match status" value="1"/>
</dbReference>
<dbReference type="InterPro" id="IPR050137">
    <property type="entry name" value="PyrR_bifunctional"/>
</dbReference>
<dbReference type="PANTHER" id="PTHR11608:SF0">
    <property type="entry name" value="BIFUNCTIONAL PROTEIN PYRR"/>
    <property type="match status" value="1"/>
</dbReference>
<sequence>MVKRIKVLGEQDIRRSLLRIAHEILERNRGLEDLVLLGILTRGAYLAERLAGFLKSVEGKPVSVGKLDVGPFRDDEKRTEQDLSEIPFDLHDKIVVLVDDVLFTGRTVRAALDAVSKRGRPRAVQLAVLVDRGHRELPIRADFVGKNLPTSKTRERINVCLKECDGEDAVYIVHLEE</sequence>
<dbReference type="RefSeq" id="WP_031503080.1">
    <property type="nucleotide sequence ID" value="NC_022795.1"/>
</dbReference>
<dbReference type="NCBIfam" id="NF003548">
    <property type="entry name" value="PRK05205.1-4"/>
    <property type="match status" value="1"/>
</dbReference>
<evidence type="ECO:0000256" key="3">
    <source>
        <dbReference type="ARBA" id="ARBA00023163"/>
    </source>
</evidence>
<dbReference type="GO" id="GO:0004845">
    <property type="term" value="F:uracil phosphoribosyltransferase activity"/>
    <property type="evidence" value="ECO:0007669"/>
    <property type="project" value="UniProtKB-UniRule"/>
</dbReference>
<gene>
    <name evidence="5" type="primary">pyrR</name>
    <name evidence="7" type="ORF">AJ81_00550</name>
</gene>
<name>A0A0X1KNS0_9THEM</name>
<dbReference type="Proteomes" id="UP000077469">
    <property type="component" value="Chromosome"/>
</dbReference>
<dbReference type="EMBL" id="CP007141">
    <property type="protein sequence ID" value="AJC72927.1"/>
    <property type="molecule type" value="Genomic_DNA"/>
</dbReference>
<dbReference type="SUPFAM" id="SSF53271">
    <property type="entry name" value="PRTase-like"/>
    <property type="match status" value="1"/>
</dbReference>
<dbReference type="InterPro" id="IPR029057">
    <property type="entry name" value="PRTase-like"/>
</dbReference>
<evidence type="ECO:0000256" key="1">
    <source>
        <dbReference type="ARBA" id="ARBA00005565"/>
    </source>
</evidence>
<accession>A0A0X1KNS0</accession>